<organism evidence="1 2">
    <name type="scientific">Ilex paraguariensis</name>
    <name type="common">yerba mate</name>
    <dbReference type="NCBI Taxonomy" id="185542"/>
    <lineage>
        <taxon>Eukaryota</taxon>
        <taxon>Viridiplantae</taxon>
        <taxon>Streptophyta</taxon>
        <taxon>Embryophyta</taxon>
        <taxon>Tracheophyta</taxon>
        <taxon>Spermatophyta</taxon>
        <taxon>Magnoliopsida</taxon>
        <taxon>eudicotyledons</taxon>
        <taxon>Gunneridae</taxon>
        <taxon>Pentapetalae</taxon>
        <taxon>asterids</taxon>
        <taxon>campanulids</taxon>
        <taxon>Aquifoliales</taxon>
        <taxon>Aquifoliaceae</taxon>
        <taxon>Ilex</taxon>
    </lineage>
</organism>
<dbReference type="AlphaFoldDB" id="A0ABC8SNU6"/>
<dbReference type="Proteomes" id="UP001642360">
    <property type="component" value="Unassembled WGS sequence"/>
</dbReference>
<name>A0ABC8SNU6_9AQUA</name>
<accession>A0ABC8SNU6</accession>
<sequence>MVEMTSSKMISSSFTLCLVKATQSCTQQAFSLAAVIYQTVSFVYFDITYTILGVDAWTRKKTQNSICIFNGMVVVNLIKRPSVSMGVDAKKKSLMDKKKKHKTTFVYLTDRWLLT</sequence>
<comment type="caution">
    <text evidence="1">The sequence shown here is derived from an EMBL/GenBank/DDBJ whole genome shotgun (WGS) entry which is preliminary data.</text>
</comment>
<keyword evidence="2" id="KW-1185">Reference proteome</keyword>
<evidence type="ECO:0000313" key="1">
    <source>
        <dbReference type="EMBL" id="CAK9158839.1"/>
    </source>
</evidence>
<reference evidence="1 2" key="1">
    <citation type="submission" date="2024-02" db="EMBL/GenBank/DDBJ databases">
        <authorList>
            <person name="Vignale AGUSTIN F."/>
            <person name="Sosa J E."/>
            <person name="Modenutti C."/>
        </authorList>
    </citation>
    <scope>NUCLEOTIDE SEQUENCE [LARGE SCALE GENOMIC DNA]</scope>
</reference>
<proteinExistence type="predicted"/>
<gene>
    <name evidence="1" type="ORF">ILEXP_LOCUS27500</name>
</gene>
<dbReference type="EMBL" id="CAUOFW020003247">
    <property type="protein sequence ID" value="CAK9158839.1"/>
    <property type="molecule type" value="Genomic_DNA"/>
</dbReference>
<evidence type="ECO:0000313" key="2">
    <source>
        <dbReference type="Proteomes" id="UP001642360"/>
    </source>
</evidence>
<protein>
    <submittedName>
        <fullName evidence="1">Uncharacterized protein</fullName>
    </submittedName>
</protein>